<sequence length="59" mass="6503">GQNIKGKKKNIDEACAVQEEESSDDDDEVKIMMATLNEVNNDSTHTQIIGFLILDAPII</sequence>
<gene>
    <name evidence="1" type="ORF">L195_g060365</name>
</gene>
<feature type="non-terminal residue" evidence="1">
    <location>
        <position position="1"/>
    </location>
</feature>
<accession>A0A2K3K3H6</accession>
<evidence type="ECO:0000313" key="1">
    <source>
        <dbReference type="EMBL" id="PNX60812.1"/>
    </source>
</evidence>
<protein>
    <submittedName>
        <fullName evidence="1">Uncharacterized protein</fullName>
    </submittedName>
</protein>
<organism evidence="1 2">
    <name type="scientific">Trifolium pratense</name>
    <name type="common">Red clover</name>
    <dbReference type="NCBI Taxonomy" id="57577"/>
    <lineage>
        <taxon>Eukaryota</taxon>
        <taxon>Viridiplantae</taxon>
        <taxon>Streptophyta</taxon>
        <taxon>Embryophyta</taxon>
        <taxon>Tracheophyta</taxon>
        <taxon>Spermatophyta</taxon>
        <taxon>Magnoliopsida</taxon>
        <taxon>eudicotyledons</taxon>
        <taxon>Gunneridae</taxon>
        <taxon>Pentapetalae</taxon>
        <taxon>rosids</taxon>
        <taxon>fabids</taxon>
        <taxon>Fabales</taxon>
        <taxon>Fabaceae</taxon>
        <taxon>Papilionoideae</taxon>
        <taxon>50 kb inversion clade</taxon>
        <taxon>NPAAA clade</taxon>
        <taxon>Hologalegina</taxon>
        <taxon>IRL clade</taxon>
        <taxon>Trifolieae</taxon>
        <taxon>Trifolium</taxon>
    </lineage>
</organism>
<name>A0A2K3K3H6_TRIPR</name>
<dbReference type="AlphaFoldDB" id="A0A2K3K3H6"/>
<proteinExistence type="predicted"/>
<reference evidence="1 2" key="2">
    <citation type="journal article" date="2017" name="Front. Plant Sci.">
        <title>Gene Classification and Mining of Molecular Markers Useful in Red Clover (Trifolium pratense) Breeding.</title>
        <authorList>
            <person name="Istvanek J."/>
            <person name="Dluhosova J."/>
            <person name="Dluhos P."/>
            <person name="Patkova L."/>
            <person name="Nedelnik J."/>
            <person name="Repkova J."/>
        </authorList>
    </citation>
    <scope>NUCLEOTIDE SEQUENCE [LARGE SCALE GENOMIC DNA]</scope>
    <source>
        <strain evidence="2">cv. Tatra</strain>
        <tissue evidence="1">Young leaves</tissue>
    </source>
</reference>
<evidence type="ECO:0000313" key="2">
    <source>
        <dbReference type="Proteomes" id="UP000236291"/>
    </source>
</evidence>
<dbReference type="EMBL" id="ASHM01138524">
    <property type="protein sequence ID" value="PNX60812.1"/>
    <property type="molecule type" value="Genomic_DNA"/>
</dbReference>
<comment type="caution">
    <text evidence="1">The sequence shown here is derived from an EMBL/GenBank/DDBJ whole genome shotgun (WGS) entry which is preliminary data.</text>
</comment>
<reference evidence="1 2" key="1">
    <citation type="journal article" date="2014" name="Am. J. Bot.">
        <title>Genome assembly and annotation for red clover (Trifolium pratense; Fabaceae).</title>
        <authorList>
            <person name="Istvanek J."/>
            <person name="Jaros M."/>
            <person name="Krenek A."/>
            <person name="Repkova J."/>
        </authorList>
    </citation>
    <scope>NUCLEOTIDE SEQUENCE [LARGE SCALE GENOMIC DNA]</scope>
    <source>
        <strain evidence="2">cv. Tatra</strain>
        <tissue evidence="1">Young leaves</tissue>
    </source>
</reference>
<dbReference type="Proteomes" id="UP000236291">
    <property type="component" value="Unassembled WGS sequence"/>
</dbReference>